<dbReference type="SMART" id="SM00422">
    <property type="entry name" value="HTH_MERR"/>
    <property type="match status" value="1"/>
</dbReference>
<dbReference type="PANTHER" id="PTHR30204">
    <property type="entry name" value="REDOX-CYCLING DRUG-SENSING TRANSCRIPTIONAL ACTIVATOR SOXR"/>
    <property type="match status" value="1"/>
</dbReference>
<dbReference type="GO" id="GO:0003677">
    <property type="term" value="F:DNA binding"/>
    <property type="evidence" value="ECO:0007669"/>
    <property type="project" value="UniProtKB-KW"/>
</dbReference>
<dbReference type="PANTHER" id="PTHR30204:SF94">
    <property type="entry name" value="HEAVY METAL-DEPENDENT TRANSCRIPTIONAL REGULATOR HI_0293-RELATED"/>
    <property type="match status" value="1"/>
</dbReference>
<reference evidence="5 6" key="1">
    <citation type="journal article" date="2023" name="Microbiol. Spectr.">
        <title>Symbiosis of Carpenter Bees with Uncharacterized Lactic Acid Bacteria Showing NAD Auxotrophy.</title>
        <authorList>
            <person name="Kawasaki S."/>
            <person name="Ozawa K."/>
            <person name="Mori T."/>
            <person name="Yamamoto A."/>
            <person name="Ito M."/>
            <person name="Ohkuma M."/>
            <person name="Sakamoto M."/>
            <person name="Matsutani M."/>
        </authorList>
    </citation>
    <scope>NUCLEOTIDE SEQUENCE [LARGE SCALE GENOMIC DNA]</scope>
    <source>
        <strain evidence="5 6">KimC2</strain>
    </source>
</reference>
<dbReference type="Pfam" id="PF13411">
    <property type="entry name" value="MerR_1"/>
    <property type="match status" value="1"/>
</dbReference>
<dbReference type="InterPro" id="IPR000551">
    <property type="entry name" value="MerR-type_HTH_dom"/>
</dbReference>
<keyword evidence="6" id="KW-1185">Reference proteome</keyword>
<dbReference type="Gene3D" id="1.10.1660.10">
    <property type="match status" value="1"/>
</dbReference>
<dbReference type="EMBL" id="AP026801">
    <property type="protein sequence ID" value="BDR57379.1"/>
    <property type="molecule type" value="Genomic_DNA"/>
</dbReference>
<dbReference type="PRINTS" id="PR00040">
    <property type="entry name" value="HTHMERR"/>
</dbReference>
<dbReference type="PROSITE" id="PS50937">
    <property type="entry name" value="HTH_MERR_2"/>
    <property type="match status" value="1"/>
</dbReference>
<name>A0AAU9DNQ6_9LACO</name>
<feature type="domain" description="HTH merR-type" evidence="4">
    <location>
        <begin position="1"/>
        <end position="68"/>
    </location>
</feature>
<evidence type="ECO:0000256" key="1">
    <source>
        <dbReference type="ARBA" id="ARBA00023015"/>
    </source>
</evidence>
<dbReference type="AlphaFoldDB" id="A0AAU9DNQ6"/>
<evidence type="ECO:0000313" key="6">
    <source>
        <dbReference type="Proteomes" id="UP001321804"/>
    </source>
</evidence>
<dbReference type="CDD" id="cd00592">
    <property type="entry name" value="HTH_MerR-like"/>
    <property type="match status" value="1"/>
</dbReference>
<keyword evidence="2" id="KW-0238">DNA-binding</keyword>
<sequence length="134" mass="15424">MNINQCSKVTNCSKDTLRYYDKKGLVSPTRSNNGYRDYDKEDLKKIQIIQTLKYAGLDLNEIQLVLNLLNSPISEACYKDSISFLNKKNGQFKELIKFYQNLNDITEQIMSAVENKEFSKANNLIWNINGGEQA</sequence>
<protein>
    <submittedName>
        <fullName evidence="5">Transcriptional regulator</fullName>
    </submittedName>
</protein>
<evidence type="ECO:0000259" key="4">
    <source>
        <dbReference type="PROSITE" id="PS50937"/>
    </source>
</evidence>
<dbReference type="InterPro" id="IPR009061">
    <property type="entry name" value="DNA-bd_dom_put_sf"/>
</dbReference>
<evidence type="ECO:0000256" key="2">
    <source>
        <dbReference type="ARBA" id="ARBA00023125"/>
    </source>
</evidence>
<organism evidence="5 6">
    <name type="scientific">Xylocopilactobacillus apis</name>
    <dbReference type="NCBI Taxonomy" id="2932183"/>
    <lineage>
        <taxon>Bacteria</taxon>
        <taxon>Bacillati</taxon>
        <taxon>Bacillota</taxon>
        <taxon>Bacilli</taxon>
        <taxon>Lactobacillales</taxon>
        <taxon>Lactobacillaceae</taxon>
        <taxon>Xylocopilactobacillus</taxon>
    </lineage>
</organism>
<gene>
    <name evidence="5" type="ORF">KIMC2_19410</name>
</gene>
<keyword evidence="3" id="KW-0804">Transcription</keyword>
<dbReference type="KEGG" id="xak:KIMC2_19410"/>
<proteinExistence type="predicted"/>
<dbReference type="Proteomes" id="UP001321804">
    <property type="component" value="Chromosome"/>
</dbReference>
<dbReference type="InterPro" id="IPR047057">
    <property type="entry name" value="MerR_fam"/>
</dbReference>
<accession>A0AAU9DNQ6</accession>
<keyword evidence="1" id="KW-0805">Transcription regulation</keyword>
<evidence type="ECO:0000256" key="3">
    <source>
        <dbReference type="ARBA" id="ARBA00023163"/>
    </source>
</evidence>
<dbReference type="RefSeq" id="WP_317696434.1">
    <property type="nucleotide sequence ID" value="NZ_AP026801.1"/>
</dbReference>
<dbReference type="GO" id="GO:0003700">
    <property type="term" value="F:DNA-binding transcription factor activity"/>
    <property type="evidence" value="ECO:0007669"/>
    <property type="project" value="InterPro"/>
</dbReference>
<dbReference type="SUPFAM" id="SSF46955">
    <property type="entry name" value="Putative DNA-binding domain"/>
    <property type="match status" value="1"/>
</dbReference>
<evidence type="ECO:0000313" key="5">
    <source>
        <dbReference type="EMBL" id="BDR57379.1"/>
    </source>
</evidence>